<accession>A0A8H3D8Z4</accession>
<reference evidence="3" key="1">
    <citation type="submission" date="2021-01" db="EMBL/GenBank/DDBJ databases">
        <authorList>
            <person name="Kaushik A."/>
        </authorList>
    </citation>
    <scope>NUCLEOTIDE SEQUENCE</scope>
    <source>
        <strain evidence="3">AG6-10EEA</strain>
    </source>
</reference>
<dbReference type="EMBL" id="CAJMXA010003651">
    <property type="protein sequence ID" value="CAE6509559.1"/>
    <property type="molecule type" value="Genomic_DNA"/>
</dbReference>
<organism evidence="3 4">
    <name type="scientific">Rhizoctonia solani</name>
    <dbReference type="NCBI Taxonomy" id="456999"/>
    <lineage>
        <taxon>Eukaryota</taxon>
        <taxon>Fungi</taxon>
        <taxon>Dikarya</taxon>
        <taxon>Basidiomycota</taxon>
        <taxon>Agaricomycotina</taxon>
        <taxon>Agaricomycetes</taxon>
        <taxon>Cantharellales</taxon>
        <taxon>Ceratobasidiaceae</taxon>
        <taxon>Rhizoctonia</taxon>
    </lineage>
</organism>
<evidence type="ECO:0000313" key="4">
    <source>
        <dbReference type="Proteomes" id="UP000663853"/>
    </source>
</evidence>
<evidence type="ECO:0000259" key="2">
    <source>
        <dbReference type="SMART" id="SM00355"/>
    </source>
</evidence>
<feature type="region of interest" description="Disordered" evidence="1">
    <location>
        <begin position="193"/>
        <end position="212"/>
    </location>
</feature>
<gene>
    <name evidence="3" type="ORF">RDB_LOCUS125118</name>
</gene>
<dbReference type="Proteomes" id="UP000663853">
    <property type="component" value="Unassembled WGS sequence"/>
</dbReference>
<protein>
    <recommendedName>
        <fullName evidence="2">C2H2-type domain-containing protein</fullName>
    </recommendedName>
</protein>
<dbReference type="InterPro" id="IPR013087">
    <property type="entry name" value="Znf_C2H2_type"/>
</dbReference>
<dbReference type="SMART" id="SM00355">
    <property type="entry name" value="ZnF_C2H2"/>
    <property type="match status" value="1"/>
</dbReference>
<feature type="compositionally biased region" description="Pro residues" evidence="1">
    <location>
        <begin position="202"/>
        <end position="212"/>
    </location>
</feature>
<dbReference type="AlphaFoldDB" id="A0A8H3D8Z4"/>
<comment type="caution">
    <text evidence="3">The sequence shown here is derived from an EMBL/GenBank/DDBJ whole genome shotgun (WGS) entry which is preliminary data.</text>
</comment>
<name>A0A8H3D8Z4_9AGAM</name>
<evidence type="ECO:0000256" key="1">
    <source>
        <dbReference type="SAM" id="MobiDB-lite"/>
    </source>
</evidence>
<sequence>MSRRPPTMIAKKESTDDIVVKAECDDETKGLRLKIENMKIGYDSEDELSSPIPDTPACKGYVIESDFVEAFLGECYYFVAPIQLDQGPSEFVVFSLSPTRRVVSFVDTNASFHHHHIDRSFDSIIYFTIGDLPYRWDIQHGTLSPEQFGAGPSVPGLNLSNVQLYMNLEDAKALVDSLQCINFPNLANLGIESPPLTDNNTPSPPTATGAPPPFTGPQLFDSSFRKGYFGHSPSQEEIDQWVDNSVKTDQAVRDGAHLKCPEQGCNASSRRPHALKTHLYTHYRIKRELILEIAHGS</sequence>
<feature type="domain" description="C2H2-type" evidence="2">
    <location>
        <begin position="258"/>
        <end position="282"/>
    </location>
</feature>
<proteinExistence type="predicted"/>
<evidence type="ECO:0000313" key="3">
    <source>
        <dbReference type="EMBL" id="CAE6509559.1"/>
    </source>
</evidence>